<evidence type="ECO:0000259" key="1">
    <source>
        <dbReference type="Pfam" id="PF03976"/>
    </source>
</evidence>
<protein>
    <submittedName>
        <fullName evidence="2">Polyphosphate:AMP phosphotransferase</fullName>
    </submittedName>
</protein>
<dbReference type="GO" id="GO:0006797">
    <property type="term" value="P:polyphosphate metabolic process"/>
    <property type="evidence" value="ECO:0007669"/>
    <property type="project" value="InterPro"/>
</dbReference>
<dbReference type="GO" id="GO:0043751">
    <property type="term" value="F:polyphosphate:AMP phosphotransferase activity"/>
    <property type="evidence" value="ECO:0007669"/>
    <property type="project" value="InterPro"/>
</dbReference>
<dbReference type="SUPFAM" id="SSF52540">
    <property type="entry name" value="P-loop containing nucleoside triphosphate hydrolases"/>
    <property type="match status" value="2"/>
</dbReference>
<feature type="domain" description="Polyphosphate kinase-2-related" evidence="1">
    <location>
        <begin position="272"/>
        <end position="494"/>
    </location>
</feature>
<reference evidence="2 3" key="1">
    <citation type="submission" date="2016-10" db="EMBL/GenBank/DDBJ databases">
        <authorList>
            <person name="de Groot N.N."/>
        </authorList>
    </citation>
    <scope>NUCLEOTIDE SEQUENCE [LARGE SCALE GENOMIC DNA]</scope>
    <source>
        <strain evidence="2 3">DSM 4180</strain>
    </source>
</reference>
<dbReference type="Proteomes" id="UP000199556">
    <property type="component" value="Unassembled WGS sequence"/>
</dbReference>
<proteinExistence type="predicted"/>
<dbReference type="Gene3D" id="3.40.50.300">
    <property type="entry name" value="P-loop containing nucleotide triphosphate hydrolases"/>
    <property type="match status" value="2"/>
</dbReference>
<dbReference type="AlphaFoldDB" id="A0A1I4RA86"/>
<organism evidence="2 3">
    <name type="scientific">Ectothiorhodospira mobilis</name>
    <dbReference type="NCBI Taxonomy" id="195064"/>
    <lineage>
        <taxon>Bacteria</taxon>
        <taxon>Pseudomonadati</taxon>
        <taxon>Pseudomonadota</taxon>
        <taxon>Gammaproteobacteria</taxon>
        <taxon>Chromatiales</taxon>
        <taxon>Ectothiorhodospiraceae</taxon>
        <taxon>Ectothiorhodospira</taxon>
    </lineage>
</organism>
<dbReference type="InterPro" id="IPR022489">
    <property type="entry name" value="PolyP_AMP_Tfrase"/>
</dbReference>
<gene>
    <name evidence="2" type="ORF">SAMN05421721_10711</name>
</gene>
<dbReference type="RefSeq" id="WP_090484879.1">
    <property type="nucleotide sequence ID" value="NZ_FOUO01000007.1"/>
</dbReference>
<name>A0A1I4RA86_ECTMO</name>
<keyword evidence="2" id="KW-0808">Transferase</keyword>
<feature type="domain" description="Polyphosphate kinase-2-related" evidence="1">
    <location>
        <begin position="12"/>
        <end position="233"/>
    </location>
</feature>
<dbReference type="NCBIfam" id="TIGR03708">
    <property type="entry name" value="poly_P_AMP_trns"/>
    <property type="match status" value="1"/>
</dbReference>
<evidence type="ECO:0000313" key="3">
    <source>
        <dbReference type="Proteomes" id="UP000199556"/>
    </source>
</evidence>
<dbReference type="OrthoDB" id="9775224at2"/>
<dbReference type="STRING" id="195064.SAMN05421721_10711"/>
<dbReference type="Pfam" id="PF03976">
    <property type="entry name" value="PPK2"/>
    <property type="match status" value="2"/>
</dbReference>
<sequence length="500" mass="58142">MFEAAELGRRVEREAYKSAVPRLRAELLAAQRRLRDSDVAVIVLVEGVDGVGRGEVVNRLNTWLDTRGVATHAFWEEEIEEQARPPMWRYWHSMPARGGIGIFFGGWYARPIRERVQEKGDEAALHEALTRIRDFESMLVADGALIVKFWFHLPREVQKARLQARLKDPASRWYRLPRGKEQALRYRRLVETGERVIRETDSGLAPWYLIEATDPRYRDLTVGRTLRDAIEERLQAGGPPAEGFTPSHAPSLPADAPARVTVLDHLDLRQSLEKAEYKRRLKRAQARLRDLTWRAWDQGVSTVVVFEGWDAAGKGGTIRRLTAGIDARLYRVVAIAAPSDEERAHHYLWRFWRHVPRRGRMTVYDRSWYGRVLVERVEGLAAEDRWRRAYHEINDFEEQLVEHGTVVLKFWLHVSEAEQLARFREREQVAYKQHKITDEDWRNRQRRPDYEAAVNEMVVRTSTEYAPWTLVPAEDKRFARVTVLETVCQRLEAALAACGK</sequence>
<evidence type="ECO:0000313" key="2">
    <source>
        <dbReference type="EMBL" id="SFM48823.1"/>
    </source>
</evidence>
<dbReference type="PANTHER" id="PTHR34383">
    <property type="entry name" value="POLYPHOSPHATE:AMP PHOSPHOTRANSFERASE-RELATED"/>
    <property type="match status" value="1"/>
</dbReference>
<dbReference type="InterPro" id="IPR022488">
    <property type="entry name" value="PPK2-related"/>
</dbReference>
<dbReference type="PANTHER" id="PTHR34383:SF3">
    <property type="entry name" value="POLYPHOSPHATE:AMP PHOSPHOTRANSFERASE"/>
    <property type="match status" value="1"/>
</dbReference>
<dbReference type="InterPro" id="IPR027417">
    <property type="entry name" value="P-loop_NTPase"/>
</dbReference>
<dbReference type="EMBL" id="FOUO01000007">
    <property type="protein sequence ID" value="SFM48823.1"/>
    <property type="molecule type" value="Genomic_DNA"/>
</dbReference>
<accession>A0A1I4RA86</accession>
<keyword evidence="3" id="KW-1185">Reference proteome</keyword>